<feature type="region of interest" description="Disordered" evidence="1">
    <location>
        <begin position="1"/>
        <end position="63"/>
    </location>
</feature>
<dbReference type="OrthoDB" id="5328813at2759"/>
<protein>
    <submittedName>
        <fullName evidence="2">Uncharacterized protein</fullName>
    </submittedName>
</protein>
<dbReference type="AlphaFoldDB" id="A0A9P8CIR2"/>
<evidence type="ECO:0000313" key="3">
    <source>
        <dbReference type="Proteomes" id="UP000887226"/>
    </source>
</evidence>
<sequence>MDKKGRGVRQATGKSPIAAPPRVAVQGRSKAEHHDDSTSTKSTKSTIDGTGSEEEGESDVKDERIAYLEKELATMEDEFQRELTQLSHKSTNESETAVFWQQKHSALNQTFLKADTDLRLLRQDLYSFQQDSDKRDCDIKTRISSLMLDRDAFREAYSEACADIKAKDDLIKMLQGQVWGLKSFVSTSSKMDEQIADEAFGEQMQRLGNSTQNWVITNFRKAKLNLDKANSDTKENLLHLVPTYDTLATISKIHLIQAIVSRLLLNTIFEEYFVGLPRSRATELRDIEKYLRSFGSTESTNQWRSTTLALIRKEATSKLATETSAVTEFVIKTVNDITSSISNITPSDVGDESLRAIVTSSIELSRLLRVQKAVLTVIMPVIEGYQRTMFDAKTMEDIGGEDEETLFEREIRCVTFPGIIKAGDENGEKVHLRNVVLKMTVLCAPD</sequence>
<gene>
    <name evidence="2" type="ORF">BJ878DRAFT_416245</name>
</gene>
<comment type="caution">
    <text evidence="2">The sequence shown here is derived from an EMBL/GenBank/DDBJ whole genome shotgun (WGS) entry which is preliminary data.</text>
</comment>
<organism evidence="2 3">
    <name type="scientific">Calycina marina</name>
    <dbReference type="NCBI Taxonomy" id="1763456"/>
    <lineage>
        <taxon>Eukaryota</taxon>
        <taxon>Fungi</taxon>
        <taxon>Dikarya</taxon>
        <taxon>Ascomycota</taxon>
        <taxon>Pezizomycotina</taxon>
        <taxon>Leotiomycetes</taxon>
        <taxon>Helotiales</taxon>
        <taxon>Pezizellaceae</taxon>
        <taxon>Calycina</taxon>
    </lineage>
</organism>
<evidence type="ECO:0000313" key="2">
    <source>
        <dbReference type="EMBL" id="KAG9246751.1"/>
    </source>
</evidence>
<proteinExistence type="predicted"/>
<keyword evidence="3" id="KW-1185">Reference proteome</keyword>
<evidence type="ECO:0000256" key="1">
    <source>
        <dbReference type="SAM" id="MobiDB-lite"/>
    </source>
</evidence>
<name>A0A9P8CIR2_9HELO</name>
<dbReference type="Proteomes" id="UP000887226">
    <property type="component" value="Unassembled WGS sequence"/>
</dbReference>
<feature type="compositionally biased region" description="Basic and acidic residues" evidence="1">
    <location>
        <begin position="29"/>
        <end position="38"/>
    </location>
</feature>
<accession>A0A9P8CIR2</accession>
<dbReference type="EMBL" id="MU253793">
    <property type="protein sequence ID" value="KAG9246751.1"/>
    <property type="molecule type" value="Genomic_DNA"/>
</dbReference>
<feature type="compositionally biased region" description="Low complexity" evidence="1">
    <location>
        <begin position="39"/>
        <end position="50"/>
    </location>
</feature>
<reference evidence="2" key="1">
    <citation type="journal article" date="2021" name="IMA Fungus">
        <title>Genomic characterization of three marine fungi, including Emericellopsis atlantica sp. nov. with signatures of a generalist lifestyle and marine biomass degradation.</title>
        <authorList>
            <person name="Hagestad O.C."/>
            <person name="Hou L."/>
            <person name="Andersen J.H."/>
            <person name="Hansen E.H."/>
            <person name="Altermark B."/>
            <person name="Li C."/>
            <person name="Kuhnert E."/>
            <person name="Cox R.J."/>
            <person name="Crous P.W."/>
            <person name="Spatafora J.W."/>
            <person name="Lail K."/>
            <person name="Amirebrahimi M."/>
            <person name="Lipzen A."/>
            <person name="Pangilinan J."/>
            <person name="Andreopoulos W."/>
            <person name="Hayes R.D."/>
            <person name="Ng V."/>
            <person name="Grigoriev I.V."/>
            <person name="Jackson S.A."/>
            <person name="Sutton T.D.S."/>
            <person name="Dobson A.D.W."/>
            <person name="Rama T."/>
        </authorList>
    </citation>
    <scope>NUCLEOTIDE SEQUENCE</scope>
    <source>
        <strain evidence="2">TRa3180A</strain>
    </source>
</reference>